<dbReference type="PRINTS" id="PR00385">
    <property type="entry name" value="P450"/>
</dbReference>
<proteinExistence type="inferred from homology"/>
<dbReference type="GO" id="GO:0005506">
    <property type="term" value="F:iron ion binding"/>
    <property type="evidence" value="ECO:0007669"/>
    <property type="project" value="InterPro"/>
</dbReference>
<reference evidence="18" key="1">
    <citation type="journal article" date="2020" name="Front. Microbiol.">
        <title>Gene regulatory networks of Penicillium echinulatum 2HH and Penicillium oxalicum 114-2 inferred by a computational biology approach.</title>
        <authorList>
            <person name="Lenz A.R."/>
            <person name="Galan-Vasquez E."/>
            <person name="Balbinot E."/>
            <person name="De Abreu F.P."/>
            <person name="De Oliveira N.S."/>
            <person name="Da Rosa L.O."/>
            <person name="De Avila E Silva S."/>
            <person name="Camassola M."/>
            <person name="Dillon A.J.P."/>
            <person name="Perez-Rueda E."/>
        </authorList>
    </citation>
    <scope>NUCLEOTIDE SEQUENCE</scope>
    <source>
        <strain evidence="18">S1M29</strain>
    </source>
</reference>
<name>A0A8J8VVV1_9EURO</name>
<gene>
    <name evidence="18" type="ORF">PECM_003101</name>
</gene>
<evidence type="ECO:0000256" key="8">
    <source>
        <dbReference type="ARBA" id="ARBA00022989"/>
    </source>
</evidence>
<evidence type="ECO:0000256" key="15">
    <source>
        <dbReference type="PIRSR" id="PIRSR602401-1"/>
    </source>
</evidence>
<dbReference type="GO" id="GO:0004497">
    <property type="term" value="F:monooxygenase activity"/>
    <property type="evidence" value="ECO:0007669"/>
    <property type="project" value="UniProtKB-KW"/>
</dbReference>
<comment type="caution">
    <text evidence="18">The sequence shown here is derived from an EMBL/GenBank/DDBJ whole genome shotgun (WGS) entry which is preliminary data.</text>
</comment>
<dbReference type="GO" id="GO:0043386">
    <property type="term" value="P:mycotoxin biosynthetic process"/>
    <property type="evidence" value="ECO:0007669"/>
    <property type="project" value="UniProtKB-ARBA"/>
</dbReference>
<dbReference type="AlphaFoldDB" id="A0A8J8VVV1"/>
<dbReference type="GO" id="GO:0016020">
    <property type="term" value="C:membrane"/>
    <property type="evidence" value="ECO:0007669"/>
    <property type="project" value="UniProtKB-SubCell"/>
</dbReference>
<dbReference type="SUPFAM" id="SSF48264">
    <property type="entry name" value="Cytochrome P450"/>
    <property type="match status" value="1"/>
</dbReference>
<evidence type="ECO:0000256" key="14">
    <source>
        <dbReference type="ARBA" id="ARBA00081244"/>
    </source>
</evidence>
<comment type="cofactor">
    <cofactor evidence="1 15">
        <name>heme</name>
        <dbReference type="ChEBI" id="CHEBI:30413"/>
    </cofactor>
</comment>
<evidence type="ECO:0000256" key="11">
    <source>
        <dbReference type="ARBA" id="ARBA00023033"/>
    </source>
</evidence>
<keyword evidence="12 17" id="KW-0472">Membrane</keyword>
<dbReference type="FunFam" id="1.10.630.10:FF:000063">
    <property type="entry name" value="Cytochrome P450 monooxygenase"/>
    <property type="match status" value="1"/>
</dbReference>
<evidence type="ECO:0000256" key="1">
    <source>
        <dbReference type="ARBA" id="ARBA00001971"/>
    </source>
</evidence>
<keyword evidence="7 15" id="KW-0479">Metal-binding</keyword>
<keyword evidence="11 16" id="KW-0503">Monooxygenase</keyword>
<dbReference type="EMBL" id="WIWV01000190">
    <property type="protein sequence ID" value="KAF7712325.1"/>
    <property type="molecule type" value="Genomic_DNA"/>
</dbReference>
<sequence length="576" mass="65042">MSNETPAEPVHFLGEFARDVVSSFVVENPSESRPWPVMLASPAVWNNLKFYLGTGVTTVLTLVLVYMIANAVYRVTFHPYAKYPGPFLAKFTKLYGAYHAVKGDLHLDMWKCHLKYGDYVRYAPNRLLVNTTEGLKEIYSSAKQIQKSPDYQTMTLRVASTFTETDKKTHERKRRIVSHGFSDGALRSYEPRIMENINKLIERMLSNNTGQDGWTDSINMGDYAGDFAFDVMTSVIYGISYNLQESSKCRFIIPAISLVNFRIGILSQAPMLAWRKVDRYFFRKAIRARNVFLGFVSKLLKDRMKATDITGDAFTILFKSRDDETKQRLTQDQLNAESINFVVAGSDTTATSLSATIFYLTRYPDAYAKAASEVRAAFHSKEDVRLGPALSSCEYLRACINEAMRMSPPVGSALWRMVLPGGLSIGDQYIPEGCELGTGIYSIHHSDKYYRDPFVYRPERWLANGSTTTTSSSFSFPSPTEAAQELEQVRAAFNPFSLGMRGCIGKSLAMNELMLALASLFMRCDIQTSHCNDARLGEGFSGNVFGRHRVFEYQVKDWLIACRDGPMVKARVWSRE</sequence>
<evidence type="ECO:0000256" key="5">
    <source>
        <dbReference type="ARBA" id="ARBA00022617"/>
    </source>
</evidence>
<comment type="subcellular location">
    <subcellularLocation>
        <location evidence="2">Membrane</location>
    </subcellularLocation>
</comment>
<comment type="pathway">
    <text evidence="3">Secondary metabolite biosynthesis.</text>
</comment>
<comment type="similarity">
    <text evidence="4 16">Belongs to the cytochrome P450 family.</text>
</comment>
<evidence type="ECO:0000256" key="13">
    <source>
        <dbReference type="ARBA" id="ARBA00068045"/>
    </source>
</evidence>
<evidence type="ECO:0000256" key="6">
    <source>
        <dbReference type="ARBA" id="ARBA00022692"/>
    </source>
</evidence>
<dbReference type="PANTHER" id="PTHR24305:SF237">
    <property type="entry name" value="CYTOCHROME P450 MONOOXYGENASE ATNE-RELATED"/>
    <property type="match status" value="1"/>
</dbReference>
<keyword evidence="10 15" id="KW-0408">Iron</keyword>
<evidence type="ECO:0000256" key="3">
    <source>
        <dbReference type="ARBA" id="ARBA00005179"/>
    </source>
</evidence>
<dbReference type="Gene3D" id="1.10.630.10">
    <property type="entry name" value="Cytochrome P450"/>
    <property type="match status" value="1"/>
</dbReference>
<evidence type="ECO:0000256" key="16">
    <source>
        <dbReference type="RuleBase" id="RU000461"/>
    </source>
</evidence>
<evidence type="ECO:0000256" key="12">
    <source>
        <dbReference type="ARBA" id="ARBA00023136"/>
    </source>
</evidence>
<dbReference type="Pfam" id="PF00067">
    <property type="entry name" value="p450"/>
    <property type="match status" value="1"/>
</dbReference>
<evidence type="ECO:0000313" key="19">
    <source>
        <dbReference type="Proteomes" id="UP000631181"/>
    </source>
</evidence>
<keyword evidence="6 17" id="KW-0812">Transmembrane</keyword>
<evidence type="ECO:0000256" key="4">
    <source>
        <dbReference type="ARBA" id="ARBA00010617"/>
    </source>
</evidence>
<dbReference type="InterPro" id="IPR001128">
    <property type="entry name" value="Cyt_P450"/>
</dbReference>
<feature type="binding site" description="axial binding residue" evidence="15">
    <location>
        <position position="503"/>
    </location>
    <ligand>
        <name>heme</name>
        <dbReference type="ChEBI" id="CHEBI:30413"/>
    </ligand>
    <ligandPart>
        <name>Fe</name>
        <dbReference type="ChEBI" id="CHEBI:18248"/>
    </ligandPart>
</feature>
<keyword evidence="9 16" id="KW-0560">Oxidoreductase</keyword>
<dbReference type="InterPro" id="IPR050121">
    <property type="entry name" value="Cytochrome_P450_monoxygenase"/>
</dbReference>
<dbReference type="InterPro" id="IPR036396">
    <property type="entry name" value="Cyt_P450_sf"/>
</dbReference>
<keyword evidence="5 15" id="KW-0349">Heme</keyword>
<dbReference type="PRINTS" id="PR00463">
    <property type="entry name" value="EP450I"/>
</dbReference>
<evidence type="ECO:0000256" key="7">
    <source>
        <dbReference type="ARBA" id="ARBA00022723"/>
    </source>
</evidence>
<dbReference type="CDD" id="cd11061">
    <property type="entry name" value="CYP67-like"/>
    <property type="match status" value="1"/>
</dbReference>
<dbReference type="GO" id="GO:0020037">
    <property type="term" value="F:heme binding"/>
    <property type="evidence" value="ECO:0007669"/>
    <property type="project" value="InterPro"/>
</dbReference>
<dbReference type="PANTHER" id="PTHR24305">
    <property type="entry name" value="CYTOCHROME P450"/>
    <property type="match status" value="1"/>
</dbReference>
<evidence type="ECO:0000256" key="10">
    <source>
        <dbReference type="ARBA" id="ARBA00023004"/>
    </source>
</evidence>
<protein>
    <recommendedName>
        <fullName evidence="13">Cytochrome P450 monooxygenase poxM</fullName>
    </recommendedName>
    <alternativeName>
        <fullName evidence="14">Oxaleimides biosynthesis cluster protein M</fullName>
    </alternativeName>
</protein>
<evidence type="ECO:0000313" key="18">
    <source>
        <dbReference type="EMBL" id="KAF7712325.1"/>
    </source>
</evidence>
<organism evidence="18 19">
    <name type="scientific">Penicillium ucsense</name>
    <dbReference type="NCBI Taxonomy" id="2839758"/>
    <lineage>
        <taxon>Eukaryota</taxon>
        <taxon>Fungi</taxon>
        <taxon>Dikarya</taxon>
        <taxon>Ascomycota</taxon>
        <taxon>Pezizomycotina</taxon>
        <taxon>Eurotiomycetes</taxon>
        <taxon>Eurotiomycetidae</taxon>
        <taxon>Eurotiales</taxon>
        <taxon>Aspergillaceae</taxon>
        <taxon>Penicillium</taxon>
    </lineage>
</organism>
<evidence type="ECO:0000256" key="9">
    <source>
        <dbReference type="ARBA" id="ARBA00023002"/>
    </source>
</evidence>
<dbReference type="InterPro" id="IPR017972">
    <property type="entry name" value="Cyt_P450_CS"/>
</dbReference>
<dbReference type="OrthoDB" id="1470350at2759"/>
<dbReference type="Proteomes" id="UP000631181">
    <property type="component" value="Unassembled WGS sequence"/>
</dbReference>
<accession>A0A8J8VVV1</accession>
<dbReference type="GO" id="GO:0016705">
    <property type="term" value="F:oxidoreductase activity, acting on paired donors, with incorporation or reduction of molecular oxygen"/>
    <property type="evidence" value="ECO:0007669"/>
    <property type="project" value="InterPro"/>
</dbReference>
<evidence type="ECO:0000256" key="17">
    <source>
        <dbReference type="SAM" id="Phobius"/>
    </source>
</evidence>
<dbReference type="InterPro" id="IPR002401">
    <property type="entry name" value="Cyt_P450_E_grp-I"/>
</dbReference>
<feature type="transmembrane region" description="Helical" evidence="17">
    <location>
        <begin position="50"/>
        <end position="73"/>
    </location>
</feature>
<keyword evidence="19" id="KW-1185">Reference proteome</keyword>
<dbReference type="GO" id="GO:1902181">
    <property type="term" value="P:verruculogen biosynthetic process"/>
    <property type="evidence" value="ECO:0007669"/>
    <property type="project" value="UniProtKB-ARBA"/>
</dbReference>
<dbReference type="PROSITE" id="PS00086">
    <property type="entry name" value="CYTOCHROME_P450"/>
    <property type="match status" value="1"/>
</dbReference>
<keyword evidence="8 17" id="KW-1133">Transmembrane helix</keyword>
<evidence type="ECO:0000256" key="2">
    <source>
        <dbReference type="ARBA" id="ARBA00004370"/>
    </source>
</evidence>